<comment type="caution">
    <text evidence="2">The sequence shown here is derived from an EMBL/GenBank/DDBJ whole genome shotgun (WGS) entry which is preliminary data.</text>
</comment>
<organism evidence="2 3">
    <name type="scientific">Pristionchus fissidentatus</name>
    <dbReference type="NCBI Taxonomy" id="1538716"/>
    <lineage>
        <taxon>Eukaryota</taxon>
        <taxon>Metazoa</taxon>
        <taxon>Ecdysozoa</taxon>
        <taxon>Nematoda</taxon>
        <taxon>Chromadorea</taxon>
        <taxon>Rhabditida</taxon>
        <taxon>Rhabditina</taxon>
        <taxon>Diplogasteromorpha</taxon>
        <taxon>Diplogasteroidea</taxon>
        <taxon>Neodiplogasteridae</taxon>
        <taxon>Pristionchus</taxon>
    </lineage>
</organism>
<dbReference type="EMBL" id="BTSY01000002">
    <property type="protein sequence ID" value="GMT16961.1"/>
    <property type="molecule type" value="Genomic_DNA"/>
</dbReference>
<proteinExistence type="predicted"/>
<evidence type="ECO:0000313" key="3">
    <source>
        <dbReference type="Proteomes" id="UP001432322"/>
    </source>
</evidence>
<protein>
    <submittedName>
        <fullName evidence="2">Uncharacterized protein</fullName>
    </submittedName>
</protein>
<dbReference type="AlphaFoldDB" id="A0AAV5VC44"/>
<evidence type="ECO:0000256" key="1">
    <source>
        <dbReference type="SAM" id="Coils"/>
    </source>
</evidence>
<reference evidence="2" key="1">
    <citation type="submission" date="2023-10" db="EMBL/GenBank/DDBJ databases">
        <title>Genome assembly of Pristionchus species.</title>
        <authorList>
            <person name="Yoshida K."/>
            <person name="Sommer R.J."/>
        </authorList>
    </citation>
    <scope>NUCLEOTIDE SEQUENCE</scope>
    <source>
        <strain evidence="2">RS5133</strain>
    </source>
</reference>
<sequence length="220" mass="26027">MAKVEEDRRRFFFDDAAIDRNGGPYTEVEMRFALRYISPTAIIRCEEEGNITEMPLSDWRRMNKSINSPFTVTSHLSKPLLEETPEMLERIAPLEERLAAETRALHEYQFEAYRDGDDQLRREMDELMAQWRIEDREEEWAEKQRAAVRDQRRAEMVAEVEKIEKKKRQDERLKKVQAELDAKKKRIEGAQQLQQQEDYGRAATTSYAATAACKWFAFLK</sequence>
<accession>A0AAV5VC44</accession>
<name>A0AAV5VC44_9BILA</name>
<keyword evidence="3" id="KW-1185">Reference proteome</keyword>
<evidence type="ECO:0000313" key="2">
    <source>
        <dbReference type="EMBL" id="GMT16961.1"/>
    </source>
</evidence>
<dbReference type="Proteomes" id="UP001432322">
    <property type="component" value="Unassembled WGS sequence"/>
</dbReference>
<gene>
    <name evidence="2" type="ORF">PFISCL1PPCAC_8258</name>
</gene>
<feature type="coiled-coil region" evidence="1">
    <location>
        <begin position="153"/>
        <end position="193"/>
    </location>
</feature>
<keyword evidence="1" id="KW-0175">Coiled coil</keyword>